<proteinExistence type="inferred from homology"/>
<name>A0ABX0WUU5_9PROT</name>
<evidence type="ECO:0000259" key="2">
    <source>
        <dbReference type="SMART" id="SM01007"/>
    </source>
</evidence>
<reference evidence="3 4" key="1">
    <citation type="submission" date="2020-03" db="EMBL/GenBank/DDBJ databases">
        <title>Genomic Encyclopedia of Type Strains, Phase IV (KMG-IV): sequencing the most valuable type-strain genomes for metagenomic binning, comparative biology and taxonomic classification.</title>
        <authorList>
            <person name="Goeker M."/>
        </authorList>
    </citation>
    <scope>NUCLEOTIDE SEQUENCE [LARGE SCALE GENOMIC DNA]</scope>
    <source>
        <strain evidence="3 4">DSM 18888</strain>
    </source>
</reference>
<dbReference type="PANTHER" id="PTHR10672">
    <property type="entry name" value="ADDUCIN"/>
    <property type="match status" value="1"/>
</dbReference>
<dbReference type="SMART" id="SM01007">
    <property type="entry name" value="Aldolase_II"/>
    <property type="match status" value="1"/>
</dbReference>
<evidence type="ECO:0000313" key="4">
    <source>
        <dbReference type="Proteomes" id="UP000556869"/>
    </source>
</evidence>
<dbReference type="Gene3D" id="3.40.225.10">
    <property type="entry name" value="Class II aldolase/adducin N-terminal domain"/>
    <property type="match status" value="1"/>
</dbReference>
<protein>
    <submittedName>
        <fullName evidence="3">Ribulose-5-phosphate 4-epimerase/fuculose-1-phosphate aldolase</fullName>
    </submittedName>
</protein>
<dbReference type="PANTHER" id="PTHR10672:SF3">
    <property type="entry name" value="PROTEIN HU-LI TAI SHAO"/>
    <property type="match status" value="1"/>
</dbReference>
<dbReference type="Pfam" id="PF00596">
    <property type="entry name" value="Aldolase_II"/>
    <property type="match status" value="1"/>
</dbReference>
<dbReference type="InterPro" id="IPR001303">
    <property type="entry name" value="Aldolase_II/adducin_N"/>
</dbReference>
<comment type="similarity">
    <text evidence="1">Belongs to the aldolase class II family.</text>
</comment>
<keyword evidence="4" id="KW-1185">Reference proteome</keyword>
<dbReference type="RefSeq" id="WP_245227763.1">
    <property type="nucleotide sequence ID" value="NZ_BAAAEQ010000001.1"/>
</dbReference>
<evidence type="ECO:0000256" key="1">
    <source>
        <dbReference type="ARBA" id="ARBA00037961"/>
    </source>
</evidence>
<feature type="domain" description="Class II aldolase/adducin N-terminal" evidence="2">
    <location>
        <begin position="28"/>
        <end position="208"/>
    </location>
</feature>
<dbReference type="NCBIfam" id="NF005451">
    <property type="entry name" value="PRK07044.1"/>
    <property type="match status" value="1"/>
</dbReference>
<evidence type="ECO:0000313" key="3">
    <source>
        <dbReference type="EMBL" id="NJB73113.1"/>
    </source>
</evidence>
<accession>A0ABX0WUU5</accession>
<dbReference type="InterPro" id="IPR036409">
    <property type="entry name" value="Aldolase_II/adducin_N_sf"/>
</dbReference>
<sequence>MHIATQKDAETSVMSDPQISDSEKQCRIELAACYRLAAHYKMTDTIYTHISARVPGEPGHFLINPYGLMWEEITASSLVKIDVDGNKVADSPYRVNPAGFTIHSAVHIGRHDAAWVMHTHTRSGFAVSCLEEGLMPLNQIALQYYGQIGYHDYEGIALDLEERERIVEALGANIALILRNHGLLTVEATAGQMFSNMFYLNRACEIQESTLAMGRPLRKIDDAVIKRVSEQFSQMAYDDGDVALEWDAQMRLADRLDPGFRD</sequence>
<dbReference type="InterPro" id="IPR051017">
    <property type="entry name" value="Aldolase-II_Adducin_sf"/>
</dbReference>
<gene>
    <name evidence="3" type="ORF">GGR96_000185</name>
</gene>
<dbReference type="SUPFAM" id="SSF53639">
    <property type="entry name" value="AraD/HMP-PK domain-like"/>
    <property type="match status" value="1"/>
</dbReference>
<dbReference type="Proteomes" id="UP000556869">
    <property type="component" value="Unassembled WGS sequence"/>
</dbReference>
<dbReference type="EMBL" id="JAATJD010000001">
    <property type="protein sequence ID" value="NJB73113.1"/>
    <property type="molecule type" value="Genomic_DNA"/>
</dbReference>
<organism evidence="3 4">
    <name type="scientific">Thalassospira tepidiphila</name>
    <dbReference type="NCBI Taxonomy" id="393657"/>
    <lineage>
        <taxon>Bacteria</taxon>
        <taxon>Pseudomonadati</taxon>
        <taxon>Pseudomonadota</taxon>
        <taxon>Alphaproteobacteria</taxon>
        <taxon>Rhodospirillales</taxon>
        <taxon>Thalassospiraceae</taxon>
        <taxon>Thalassospira</taxon>
    </lineage>
</organism>
<comment type="caution">
    <text evidence="3">The sequence shown here is derived from an EMBL/GenBank/DDBJ whole genome shotgun (WGS) entry which is preliminary data.</text>
</comment>